<evidence type="ECO:0000313" key="1">
    <source>
        <dbReference type="EMBL" id="KOC70662.1"/>
    </source>
</evidence>
<name>A0A0L7RI47_9HYME</name>
<dbReference type="InterPro" id="IPR036397">
    <property type="entry name" value="RNaseH_sf"/>
</dbReference>
<protein>
    <recommendedName>
        <fullName evidence="3">Histone-lysine N-methyltransferase SETMAR</fullName>
    </recommendedName>
</protein>
<dbReference type="Proteomes" id="UP000053825">
    <property type="component" value="Unassembled WGS sequence"/>
</dbReference>
<accession>A0A0L7RI47</accession>
<sequence length="50" mass="5986">MALQDLGWEVLQLPPYSPDYHLFHFLQNALNGFSFHNDAELRKWHEDWSA</sequence>
<dbReference type="EMBL" id="KQ414584">
    <property type="protein sequence ID" value="KOC70662.1"/>
    <property type="molecule type" value="Genomic_DNA"/>
</dbReference>
<dbReference type="AlphaFoldDB" id="A0A0L7RI47"/>
<dbReference type="Gene3D" id="3.30.420.10">
    <property type="entry name" value="Ribonuclease H-like superfamily/Ribonuclease H"/>
    <property type="match status" value="1"/>
</dbReference>
<dbReference type="GO" id="GO:0003676">
    <property type="term" value="F:nucleic acid binding"/>
    <property type="evidence" value="ECO:0007669"/>
    <property type="project" value="InterPro"/>
</dbReference>
<evidence type="ECO:0000313" key="2">
    <source>
        <dbReference type="Proteomes" id="UP000053825"/>
    </source>
</evidence>
<keyword evidence="2" id="KW-1185">Reference proteome</keyword>
<reference evidence="1 2" key="1">
    <citation type="submission" date="2015-07" db="EMBL/GenBank/DDBJ databases">
        <title>The genome of Habropoda laboriosa.</title>
        <authorList>
            <person name="Pan H."/>
            <person name="Kapheim K."/>
        </authorList>
    </citation>
    <scope>NUCLEOTIDE SEQUENCE [LARGE SCALE GENOMIC DNA]</scope>
    <source>
        <strain evidence="1">0110345459</strain>
    </source>
</reference>
<gene>
    <name evidence="1" type="ORF">WH47_03678</name>
</gene>
<proteinExistence type="predicted"/>
<evidence type="ECO:0008006" key="3">
    <source>
        <dbReference type="Google" id="ProtNLM"/>
    </source>
</evidence>
<organism evidence="1 2">
    <name type="scientific">Habropoda laboriosa</name>
    <dbReference type="NCBI Taxonomy" id="597456"/>
    <lineage>
        <taxon>Eukaryota</taxon>
        <taxon>Metazoa</taxon>
        <taxon>Ecdysozoa</taxon>
        <taxon>Arthropoda</taxon>
        <taxon>Hexapoda</taxon>
        <taxon>Insecta</taxon>
        <taxon>Pterygota</taxon>
        <taxon>Neoptera</taxon>
        <taxon>Endopterygota</taxon>
        <taxon>Hymenoptera</taxon>
        <taxon>Apocrita</taxon>
        <taxon>Aculeata</taxon>
        <taxon>Apoidea</taxon>
        <taxon>Anthophila</taxon>
        <taxon>Apidae</taxon>
        <taxon>Habropoda</taxon>
    </lineage>
</organism>